<feature type="compositionally biased region" description="Acidic residues" evidence="10">
    <location>
        <begin position="133"/>
        <end position="145"/>
    </location>
</feature>
<evidence type="ECO:0000256" key="7">
    <source>
        <dbReference type="ARBA" id="ARBA00023132"/>
    </source>
</evidence>
<dbReference type="Proteomes" id="UP001583280">
    <property type="component" value="Unassembled WGS sequence"/>
</dbReference>
<dbReference type="InterPro" id="IPR011502">
    <property type="entry name" value="Nucleoporin_Nup85"/>
</dbReference>
<keyword evidence="7 9" id="KW-0906">Nuclear pore complex</keyword>
<feature type="compositionally biased region" description="Polar residues" evidence="10">
    <location>
        <begin position="116"/>
        <end position="125"/>
    </location>
</feature>
<keyword evidence="12" id="KW-1185">Reference proteome</keyword>
<evidence type="ECO:0000256" key="1">
    <source>
        <dbReference type="ARBA" id="ARBA00004567"/>
    </source>
</evidence>
<evidence type="ECO:0000256" key="6">
    <source>
        <dbReference type="ARBA" id="ARBA00023010"/>
    </source>
</evidence>
<evidence type="ECO:0000313" key="12">
    <source>
        <dbReference type="Proteomes" id="UP001583280"/>
    </source>
</evidence>
<organism evidence="11 12">
    <name type="scientific">Ceratocystis pirilliformis</name>
    <dbReference type="NCBI Taxonomy" id="259994"/>
    <lineage>
        <taxon>Eukaryota</taxon>
        <taxon>Fungi</taxon>
        <taxon>Dikarya</taxon>
        <taxon>Ascomycota</taxon>
        <taxon>Pezizomycotina</taxon>
        <taxon>Sordariomycetes</taxon>
        <taxon>Hypocreomycetidae</taxon>
        <taxon>Microascales</taxon>
        <taxon>Ceratocystidaceae</taxon>
        <taxon>Ceratocystis</taxon>
    </lineage>
</organism>
<gene>
    <name evidence="11" type="ORF">Cpir12675_001746</name>
</gene>
<evidence type="ECO:0000256" key="4">
    <source>
        <dbReference type="ARBA" id="ARBA00022816"/>
    </source>
</evidence>
<comment type="caution">
    <text evidence="11">The sequence shown here is derived from an EMBL/GenBank/DDBJ whole genome shotgun (WGS) entry which is preliminary data.</text>
</comment>
<evidence type="ECO:0000256" key="5">
    <source>
        <dbReference type="ARBA" id="ARBA00022927"/>
    </source>
</evidence>
<name>A0ABR3ZDN2_9PEZI</name>
<dbReference type="PANTHER" id="PTHR13373:SF21">
    <property type="entry name" value="NUCLEAR PORE COMPLEX PROTEIN NUP85"/>
    <property type="match status" value="1"/>
</dbReference>
<keyword evidence="4 9" id="KW-0509">mRNA transport</keyword>
<dbReference type="EMBL" id="JAWDJO010000029">
    <property type="protein sequence ID" value="KAL1898743.1"/>
    <property type="molecule type" value="Genomic_DNA"/>
</dbReference>
<feature type="region of interest" description="Disordered" evidence="10">
    <location>
        <begin position="1"/>
        <end position="48"/>
    </location>
</feature>
<feature type="compositionally biased region" description="Low complexity" evidence="10">
    <location>
        <begin position="74"/>
        <end position="99"/>
    </location>
</feature>
<evidence type="ECO:0000256" key="10">
    <source>
        <dbReference type="SAM" id="MobiDB-lite"/>
    </source>
</evidence>
<sequence length="1156" mass="126704">MSFKFSISDDPELPSTPDSRNFGNNFHFGPESSTSTTPGAPPPVSALASAPSLFTTSATPARAASIDDMASSRGGASNMFSAAGSSNSNNNTNTPFFGSILGGHSPRPPSHPVRGSRTSKPSGLSRSFRADSIDPEDEDDRDDDAGLQKKPVSNPPKKNVTGTFRLDDLLATSDDDDEDAEGDDDDQDVYHSGHGYYGGDEFKDPITAAMSKLVERDIDANYNNYSNSETIERSIEVDDDEDMFLSMRHNIDNMEDDEEVVEDLLLATPAATKRMKKEAESLARASRVAPGKQDFQFAQLCKDVYSQLPFATLESPDINSKGKEIIVKTEEKIMCLYNEGVGPIDDPEKLDSSMAVAAISLVNLWNSCASELPNPEEHDATIGPGQDAEPFRKASWIAHLLLLIHHARFIDEHSNGEPVPLPESLFGWMDSDHNPYASQTQQVLNFRPSPASNSLFWQTIHTVLIRGQVKHAIDLLANAGWEQTQKRLGTYDYTGRILANIKKAVQDTIDMLTECPGSRGNWNVWGSEWSLFRVNACASWERLSRFVEGRNHGFVPHGDPTFDTNSMADMSRRAESQVPWEIFQHLNIIYRIVQGDEGSILQTAQDWLEASVGICGWWDQEIDRRGMLRTSMLNKAGSSQQQSYAERLAAAFHVVVNSEFQLNIQNHCELAAASIFEGNFTATIGFLRAWSLPIASSVAEIGSLAQWLPKRETRAPKAMDDFDDMDLEVLGMAKQGPDEIDGMKDTTLVMYARELAGVDIIVDDEYGWEMATRVLGRLDSVTLAEETIRELLHDVLDSIDVNSSSSVERIWRILMDLGMTKFAEESAETYADLLSRDSCKYGEALWYYALAHKPNKVREVLNLLIFYSLMHSTVFPPEEDLDNRFESLLVDRSATLEQLAKQDVDAAQLLGRMLSGYATLRKFYETRDSYLSVPAGSARALAIKRQASAALVAVVASADDNIRGGLYDLSRDAVVSEDFLLALLGEALVLINTTAPSDPVLVTADQMDVLLKAIEDLQTVGGRVYDACVEFFNYVLAATPGGLKGSTPADLLHKGPVQGGPTPGPNGEASTSGASFVIAPSSLIASQLNRSISAASSKAVAGGVAVQLATARRGWDWRVGLRVGMGADEVLRVLRLGISRDLAKLWLQEVDDMAMS</sequence>
<evidence type="ECO:0000256" key="3">
    <source>
        <dbReference type="ARBA" id="ARBA00022448"/>
    </source>
</evidence>
<comment type="subunit">
    <text evidence="9">Component of the nuclear pore complex (NPC).</text>
</comment>
<feature type="compositionally biased region" description="Acidic residues" evidence="10">
    <location>
        <begin position="173"/>
        <end position="187"/>
    </location>
</feature>
<accession>A0ABR3ZDN2</accession>
<feature type="compositionally biased region" description="Low complexity" evidence="10">
    <location>
        <begin position="149"/>
        <end position="160"/>
    </location>
</feature>
<protein>
    <recommendedName>
        <fullName evidence="9">Nuclear pore complex protein Nup85</fullName>
    </recommendedName>
</protein>
<dbReference type="PANTHER" id="PTHR13373">
    <property type="entry name" value="FROUNT PROTEIN-RELATED"/>
    <property type="match status" value="1"/>
</dbReference>
<keyword evidence="6 9" id="KW-0811">Translocation</keyword>
<keyword evidence="5 9" id="KW-0653">Protein transport</keyword>
<proteinExistence type="inferred from homology"/>
<feature type="region of interest" description="Disordered" evidence="10">
    <location>
        <begin position="1048"/>
        <end position="1071"/>
    </location>
</feature>
<comment type="function">
    <text evidence="9">Functions as a component of the nuclear pore complex (NPC).</text>
</comment>
<reference evidence="11 12" key="1">
    <citation type="journal article" date="2024" name="IMA Fungus">
        <title>IMA Genome - F19 : A genome assembly and annotation guide to empower mycologists, including annotated draft genome sequences of Ceratocystis pirilliformis, Diaporthe australafricana, Fusarium ophioides, Paecilomyces lecythidis, and Sporothrix stenoceras.</title>
        <authorList>
            <person name="Aylward J."/>
            <person name="Wilson A.M."/>
            <person name="Visagie C.M."/>
            <person name="Spraker J."/>
            <person name="Barnes I."/>
            <person name="Buitendag C."/>
            <person name="Ceriani C."/>
            <person name="Del Mar Angel L."/>
            <person name="du Plessis D."/>
            <person name="Fuchs T."/>
            <person name="Gasser K."/>
            <person name="Kramer D."/>
            <person name="Li W."/>
            <person name="Munsamy K."/>
            <person name="Piso A."/>
            <person name="Price J.L."/>
            <person name="Sonnekus B."/>
            <person name="Thomas C."/>
            <person name="van der Nest A."/>
            <person name="van Dijk A."/>
            <person name="van Heerden A."/>
            <person name="van Vuuren N."/>
            <person name="Yilmaz N."/>
            <person name="Duong T.A."/>
            <person name="van der Merwe N.A."/>
            <person name="Wingfield M.J."/>
            <person name="Wingfield B.D."/>
        </authorList>
    </citation>
    <scope>NUCLEOTIDE SEQUENCE [LARGE SCALE GENOMIC DNA]</scope>
    <source>
        <strain evidence="11 12">CMW 12675</strain>
    </source>
</reference>
<evidence type="ECO:0000256" key="8">
    <source>
        <dbReference type="ARBA" id="ARBA00023242"/>
    </source>
</evidence>
<comment type="similarity">
    <text evidence="2 9">Belongs to the nucleoporin Nup85 family.</text>
</comment>
<keyword evidence="8 9" id="KW-0539">Nucleus</keyword>
<comment type="subcellular location">
    <subcellularLocation>
        <location evidence="1 9">Nucleus</location>
        <location evidence="1 9">Nuclear pore complex</location>
    </subcellularLocation>
</comment>
<dbReference type="Pfam" id="PF07575">
    <property type="entry name" value="Nucleopor_Nup85"/>
    <property type="match status" value="2"/>
</dbReference>
<evidence type="ECO:0000256" key="2">
    <source>
        <dbReference type="ARBA" id="ARBA00005573"/>
    </source>
</evidence>
<keyword evidence="3 9" id="KW-0813">Transport</keyword>
<keyword evidence="9" id="KW-0472">Membrane</keyword>
<evidence type="ECO:0000313" key="11">
    <source>
        <dbReference type="EMBL" id="KAL1898743.1"/>
    </source>
</evidence>
<feature type="region of interest" description="Disordered" evidence="10">
    <location>
        <begin position="65"/>
        <end position="202"/>
    </location>
</feature>
<evidence type="ECO:0000256" key="9">
    <source>
        <dbReference type="RuleBase" id="RU365073"/>
    </source>
</evidence>